<dbReference type="AlphaFoldDB" id="A0A2K1K6K2"/>
<dbReference type="EnsemblPlants" id="Pp3c8_8100V3.1">
    <property type="protein sequence ID" value="PAC:32965291.CDS.1"/>
    <property type="gene ID" value="Pp3c8_8100"/>
</dbReference>
<dbReference type="PaxDb" id="3218-PP1S8_189V6.1"/>
<evidence type="ECO:0000313" key="1">
    <source>
        <dbReference type="EMBL" id="PNR49402.1"/>
    </source>
</evidence>
<keyword evidence="3" id="KW-1185">Reference proteome</keyword>
<evidence type="ECO:0000313" key="3">
    <source>
        <dbReference type="Proteomes" id="UP000006727"/>
    </source>
</evidence>
<proteinExistence type="predicted"/>
<dbReference type="Proteomes" id="UP000006727">
    <property type="component" value="Chromosome 8"/>
</dbReference>
<gene>
    <name evidence="1" type="ORF">PHYPA_011298</name>
</gene>
<dbReference type="InParanoid" id="A0A2K1K6K2"/>
<accession>A0A2K1K6K2</accession>
<dbReference type="EMBL" id="ABEU02000008">
    <property type="protein sequence ID" value="PNR49402.1"/>
    <property type="molecule type" value="Genomic_DNA"/>
</dbReference>
<dbReference type="Gramene" id="Pp3c8_8100V3.1">
    <property type="protein sequence ID" value="PAC:32965291.CDS.1"/>
    <property type="gene ID" value="Pp3c8_8100"/>
</dbReference>
<organism evidence="1">
    <name type="scientific">Physcomitrium patens</name>
    <name type="common">Spreading-leaved earth moss</name>
    <name type="synonym">Physcomitrella patens</name>
    <dbReference type="NCBI Taxonomy" id="3218"/>
    <lineage>
        <taxon>Eukaryota</taxon>
        <taxon>Viridiplantae</taxon>
        <taxon>Streptophyta</taxon>
        <taxon>Embryophyta</taxon>
        <taxon>Bryophyta</taxon>
        <taxon>Bryophytina</taxon>
        <taxon>Bryopsida</taxon>
        <taxon>Funariidae</taxon>
        <taxon>Funariales</taxon>
        <taxon>Funariaceae</taxon>
        <taxon>Physcomitrium</taxon>
    </lineage>
</organism>
<reference evidence="2" key="3">
    <citation type="submission" date="2020-12" db="UniProtKB">
        <authorList>
            <consortium name="EnsemblPlants"/>
        </authorList>
    </citation>
    <scope>IDENTIFICATION</scope>
</reference>
<evidence type="ECO:0000313" key="2">
    <source>
        <dbReference type="EnsemblPlants" id="PAC:32965291.CDS.1"/>
    </source>
</evidence>
<protein>
    <submittedName>
        <fullName evidence="1 2">Uncharacterized protein</fullName>
    </submittedName>
</protein>
<reference evidence="1 3" key="2">
    <citation type="journal article" date="2018" name="Plant J.">
        <title>The Physcomitrella patens chromosome-scale assembly reveals moss genome structure and evolution.</title>
        <authorList>
            <person name="Lang D."/>
            <person name="Ullrich K.K."/>
            <person name="Murat F."/>
            <person name="Fuchs J."/>
            <person name="Jenkins J."/>
            <person name="Haas F.B."/>
            <person name="Piednoel M."/>
            <person name="Gundlach H."/>
            <person name="Van Bel M."/>
            <person name="Meyberg R."/>
            <person name="Vives C."/>
            <person name="Morata J."/>
            <person name="Symeonidi A."/>
            <person name="Hiss M."/>
            <person name="Muchero W."/>
            <person name="Kamisugi Y."/>
            <person name="Saleh O."/>
            <person name="Blanc G."/>
            <person name="Decker E.L."/>
            <person name="van Gessel N."/>
            <person name="Grimwood J."/>
            <person name="Hayes R.D."/>
            <person name="Graham S.W."/>
            <person name="Gunter L.E."/>
            <person name="McDaniel S.F."/>
            <person name="Hoernstein S.N.W."/>
            <person name="Larsson A."/>
            <person name="Li F.W."/>
            <person name="Perroud P.F."/>
            <person name="Phillips J."/>
            <person name="Ranjan P."/>
            <person name="Rokshar D.S."/>
            <person name="Rothfels C.J."/>
            <person name="Schneider L."/>
            <person name="Shu S."/>
            <person name="Stevenson D.W."/>
            <person name="Thummler F."/>
            <person name="Tillich M."/>
            <person name="Villarreal Aguilar J.C."/>
            <person name="Widiez T."/>
            <person name="Wong G.K."/>
            <person name="Wymore A."/>
            <person name="Zhang Y."/>
            <person name="Zimmer A.D."/>
            <person name="Quatrano R.S."/>
            <person name="Mayer K.F.X."/>
            <person name="Goodstein D."/>
            <person name="Casacuberta J.M."/>
            <person name="Vandepoele K."/>
            <person name="Reski R."/>
            <person name="Cuming A.C."/>
            <person name="Tuskan G.A."/>
            <person name="Maumus F."/>
            <person name="Salse J."/>
            <person name="Schmutz J."/>
            <person name="Rensing S.A."/>
        </authorList>
    </citation>
    <scope>NUCLEOTIDE SEQUENCE [LARGE SCALE GENOMIC DNA]</scope>
    <source>
        <strain evidence="2 3">cv. Gransden 2004</strain>
    </source>
</reference>
<reference evidence="1 3" key="1">
    <citation type="journal article" date="2008" name="Science">
        <title>The Physcomitrella genome reveals evolutionary insights into the conquest of land by plants.</title>
        <authorList>
            <person name="Rensing S."/>
            <person name="Lang D."/>
            <person name="Zimmer A."/>
            <person name="Terry A."/>
            <person name="Salamov A."/>
            <person name="Shapiro H."/>
            <person name="Nishiyama T."/>
            <person name="Perroud P.-F."/>
            <person name="Lindquist E."/>
            <person name="Kamisugi Y."/>
            <person name="Tanahashi T."/>
            <person name="Sakakibara K."/>
            <person name="Fujita T."/>
            <person name="Oishi K."/>
            <person name="Shin-I T."/>
            <person name="Kuroki Y."/>
            <person name="Toyoda A."/>
            <person name="Suzuki Y."/>
            <person name="Hashimoto A."/>
            <person name="Yamaguchi K."/>
            <person name="Sugano A."/>
            <person name="Kohara Y."/>
            <person name="Fujiyama A."/>
            <person name="Anterola A."/>
            <person name="Aoki S."/>
            <person name="Ashton N."/>
            <person name="Barbazuk W.B."/>
            <person name="Barker E."/>
            <person name="Bennetzen J."/>
            <person name="Bezanilla M."/>
            <person name="Blankenship R."/>
            <person name="Cho S.H."/>
            <person name="Dutcher S."/>
            <person name="Estelle M."/>
            <person name="Fawcett J.A."/>
            <person name="Gundlach H."/>
            <person name="Hanada K."/>
            <person name="Heyl A."/>
            <person name="Hicks K.A."/>
            <person name="Hugh J."/>
            <person name="Lohr M."/>
            <person name="Mayer K."/>
            <person name="Melkozernov A."/>
            <person name="Murata T."/>
            <person name="Nelson D."/>
            <person name="Pils B."/>
            <person name="Prigge M."/>
            <person name="Reiss B."/>
            <person name="Renner T."/>
            <person name="Rombauts S."/>
            <person name="Rushton P."/>
            <person name="Sanderfoot A."/>
            <person name="Schween G."/>
            <person name="Shiu S.-H."/>
            <person name="Stueber K."/>
            <person name="Theodoulou F.L."/>
            <person name="Tu H."/>
            <person name="Van de Peer Y."/>
            <person name="Verrier P.J."/>
            <person name="Waters E."/>
            <person name="Wood A."/>
            <person name="Yang L."/>
            <person name="Cove D."/>
            <person name="Cuming A."/>
            <person name="Hasebe M."/>
            <person name="Lucas S."/>
            <person name="Mishler D.B."/>
            <person name="Reski R."/>
            <person name="Grigoriev I."/>
            <person name="Quatrano R.S."/>
            <person name="Boore J.L."/>
        </authorList>
    </citation>
    <scope>NUCLEOTIDE SEQUENCE [LARGE SCALE GENOMIC DNA]</scope>
    <source>
        <strain evidence="2 3">cv. Gransden 2004</strain>
    </source>
</reference>
<dbReference type="EnsemblPlants" id="Pp3c8_8100V3.2">
    <property type="protein sequence ID" value="PAC:32965292.CDS.1"/>
    <property type="gene ID" value="Pp3c8_8100"/>
</dbReference>
<sequence>MAFSALGTHTQTRPMPNWNWLSWHAEVSIQRNTLPGIFTSIICALSPHSAIVTSLHCT</sequence>
<dbReference type="Gramene" id="Pp3c8_8100V3.2">
    <property type="protein sequence ID" value="PAC:32965292.CDS.1"/>
    <property type="gene ID" value="Pp3c8_8100"/>
</dbReference>
<name>A0A2K1K6K2_PHYPA</name>